<dbReference type="GO" id="GO:0005975">
    <property type="term" value="P:carbohydrate metabolic process"/>
    <property type="evidence" value="ECO:0007669"/>
    <property type="project" value="InterPro"/>
</dbReference>
<feature type="binding site" evidence="6">
    <location>
        <position position="77"/>
    </location>
    <ligand>
        <name>Ca(2+)</name>
        <dbReference type="ChEBI" id="CHEBI:29108"/>
    </ligand>
</feature>
<dbReference type="Pfam" id="PF09093">
    <property type="entry name" value="Lyase_catalyt"/>
    <property type="match status" value="1"/>
</dbReference>
<keyword evidence="13" id="KW-1185">Reference proteome</keyword>
<evidence type="ECO:0000313" key="13">
    <source>
        <dbReference type="Proteomes" id="UP000027997"/>
    </source>
</evidence>
<dbReference type="InterPro" id="IPR039174">
    <property type="entry name" value="Chondroitin_ABC_lyase"/>
</dbReference>
<evidence type="ECO:0000259" key="8">
    <source>
        <dbReference type="Pfam" id="PF02278"/>
    </source>
</evidence>
<dbReference type="InterPro" id="IPR011013">
    <property type="entry name" value="Gal_mutarotase_sf_dom"/>
</dbReference>
<feature type="domain" description="Polysaccharide lyase family 8 C-terminal" evidence="9">
    <location>
        <begin position="891"/>
        <end position="950"/>
    </location>
</feature>
<feature type="site" description="Important for catalytic activity against all substrates" evidence="5">
    <location>
        <position position="641"/>
    </location>
</feature>
<dbReference type="GO" id="GO:0034000">
    <property type="term" value="F:chondroitin-sulfate-ABC endolyase activity"/>
    <property type="evidence" value="ECO:0007669"/>
    <property type="project" value="InterPro"/>
</dbReference>
<feature type="active site" description="Proton acceptor" evidence="4">
    <location>
        <position position="485"/>
    </location>
</feature>
<keyword evidence="6" id="KW-0106">Calcium</keyword>
<evidence type="ECO:0000256" key="5">
    <source>
        <dbReference type="PIRSR" id="PIRSR034515-2"/>
    </source>
</evidence>
<feature type="domain" description="Lyase N-terminal" evidence="10">
    <location>
        <begin position="47"/>
        <end position="207"/>
    </location>
</feature>
<dbReference type="PANTHER" id="PTHR37322">
    <property type="match status" value="1"/>
</dbReference>
<dbReference type="Gene3D" id="1.50.10.100">
    <property type="entry name" value="Chondroitin AC/alginate lyase"/>
    <property type="match status" value="1"/>
</dbReference>
<dbReference type="InterPro" id="IPR011071">
    <property type="entry name" value="Lyase_8-like_C"/>
</dbReference>
<feature type="domain" description="Polysaccharide lyase family 8 central" evidence="8">
    <location>
        <begin position="619"/>
        <end position="871"/>
    </location>
</feature>
<keyword evidence="6" id="KW-0479">Metal-binding</keyword>
<dbReference type="GO" id="GO:0005576">
    <property type="term" value="C:extracellular region"/>
    <property type="evidence" value="ECO:0007669"/>
    <property type="project" value="InterPro"/>
</dbReference>
<dbReference type="PIRSF" id="PIRSF034515">
    <property type="entry name" value="Chondroitinase"/>
    <property type="match status" value="1"/>
</dbReference>
<dbReference type="SUPFAM" id="SSF49863">
    <property type="entry name" value="Hyaluronate lyase-like, C-terminal domain"/>
    <property type="match status" value="1"/>
</dbReference>
<dbReference type="InterPro" id="IPR008979">
    <property type="entry name" value="Galactose-bd-like_sf"/>
</dbReference>
<evidence type="ECO:0000256" key="4">
    <source>
        <dbReference type="PIRSR" id="PIRSR034515-1"/>
    </source>
</evidence>
<dbReference type="Proteomes" id="UP000027997">
    <property type="component" value="Unassembled WGS sequence"/>
</dbReference>
<gene>
    <name evidence="12" type="ORF">GV64_23710</name>
</gene>
<dbReference type="EMBL" id="JOJP01000001">
    <property type="protein sequence ID" value="KEI73325.1"/>
    <property type="molecule type" value="Genomic_DNA"/>
</dbReference>
<dbReference type="SUPFAM" id="SSF48230">
    <property type="entry name" value="Chondroitin AC/alginate lyase"/>
    <property type="match status" value="1"/>
</dbReference>
<dbReference type="InterPro" id="IPR015177">
    <property type="entry name" value="Lyase_catalyt"/>
</dbReference>
<dbReference type="GO" id="GO:0030246">
    <property type="term" value="F:carbohydrate binding"/>
    <property type="evidence" value="ECO:0007669"/>
    <property type="project" value="InterPro"/>
</dbReference>
<evidence type="ECO:0000259" key="9">
    <source>
        <dbReference type="Pfam" id="PF02884"/>
    </source>
</evidence>
<evidence type="ECO:0000313" key="12">
    <source>
        <dbReference type="EMBL" id="KEI73325.1"/>
    </source>
</evidence>
<reference evidence="12 13" key="1">
    <citation type="submission" date="2014-06" db="EMBL/GenBank/DDBJ databases">
        <title>Whole Genome Sequences of Three Symbiotic Endozoicomonas Bacteria.</title>
        <authorList>
            <person name="Neave M.J."/>
            <person name="Apprill A."/>
            <person name="Voolstra C.R."/>
        </authorList>
    </citation>
    <scope>NUCLEOTIDE SEQUENCE [LARGE SCALE GENOMIC DNA]</scope>
    <source>
        <strain evidence="12 13">DSM 22380</strain>
    </source>
</reference>
<protein>
    <recommendedName>
        <fullName evidence="3">Chondroitin sulfate ABC lyase</fullName>
    </recommendedName>
    <alternativeName>
        <fullName evidence="3">Chondroitin ABC eliminase</fullName>
    </alternativeName>
    <alternativeName>
        <fullName evidence="3">Chondroitin ABC lyase</fullName>
    </alternativeName>
    <alternativeName>
        <fullName evidence="3">Chondroitinase ABC</fullName>
    </alternativeName>
</protein>
<evidence type="ECO:0000256" key="6">
    <source>
        <dbReference type="PIRSR" id="PIRSR034515-3"/>
    </source>
</evidence>
<dbReference type="InterPro" id="IPR024200">
    <property type="entry name" value="Chondroitinase_ABC_I"/>
</dbReference>
<dbReference type="STRING" id="305900.GV64_23710"/>
<dbReference type="InterPro" id="IPR003159">
    <property type="entry name" value="Lyase_8_central_dom"/>
</dbReference>
<feature type="site" description="Important for catalytic activity against all substrates" evidence="5">
    <location>
        <position position="197"/>
    </location>
</feature>
<evidence type="ECO:0000256" key="1">
    <source>
        <dbReference type="ARBA" id="ARBA00006699"/>
    </source>
</evidence>
<feature type="binding site" evidence="6">
    <location>
        <position position="186"/>
    </location>
    <ligand>
        <name>Ca(2+)</name>
        <dbReference type="ChEBI" id="CHEBI:29108"/>
    </ligand>
</feature>
<dbReference type="Pfam" id="PF02278">
    <property type="entry name" value="Lyase_8"/>
    <property type="match status" value="1"/>
</dbReference>
<dbReference type="Pfam" id="PF02884">
    <property type="entry name" value="Lyase_8_C"/>
    <property type="match status" value="1"/>
</dbReference>
<dbReference type="InterPro" id="IPR004103">
    <property type="entry name" value="Lyase_8_C"/>
</dbReference>
<comment type="function">
    <text evidence="3">Broad-specificity glycosaminoglycan lyase.</text>
</comment>
<dbReference type="Gene3D" id="2.60.120.430">
    <property type="entry name" value="Galactose-binding lectin"/>
    <property type="match status" value="1"/>
</dbReference>
<keyword evidence="2 3" id="KW-0456">Lyase</keyword>
<comment type="similarity">
    <text evidence="1 3">Belongs to the polysaccharide lyase 8 family.</text>
</comment>
<dbReference type="PANTHER" id="PTHR37322:SF3">
    <property type="entry name" value="CHONDROITIN SULFATE ABC EXOLYASE"/>
    <property type="match status" value="1"/>
</dbReference>
<feature type="site" description="Transition state stabilizer" evidence="5">
    <location>
        <position position="545"/>
    </location>
</feature>
<dbReference type="GO" id="GO:0046872">
    <property type="term" value="F:metal ion binding"/>
    <property type="evidence" value="ECO:0007669"/>
    <property type="project" value="UniProtKB-KW"/>
</dbReference>
<proteinExistence type="inferred from homology"/>
<comment type="caution">
    <text evidence="12">The sequence shown here is derived from an EMBL/GenBank/DDBJ whole genome shotgun (WGS) entry which is preliminary data.</text>
</comment>
<dbReference type="InterPro" id="IPR015176">
    <property type="entry name" value="Lyase_N"/>
</dbReference>
<dbReference type="Gene3D" id="2.70.98.10">
    <property type="match status" value="1"/>
</dbReference>
<name>A0A081KGP9_9GAMM</name>
<accession>A0A081KGP9</accession>
<feature type="chain" id="PRO_5001758898" description="Chondroitin sulfate ABC lyase" evidence="7">
    <location>
        <begin position="30"/>
        <end position="1034"/>
    </location>
</feature>
<evidence type="ECO:0000256" key="3">
    <source>
        <dbReference type="PIRNR" id="PIRNR034515"/>
    </source>
</evidence>
<feature type="site" description="Important for catalytic activity against dermatan sulfate substrate" evidence="5">
    <location>
        <position position="374"/>
    </location>
</feature>
<dbReference type="InterPro" id="IPR008929">
    <property type="entry name" value="Chondroitin_lyas"/>
</dbReference>
<evidence type="ECO:0000259" key="11">
    <source>
        <dbReference type="Pfam" id="PF09093"/>
    </source>
</evidence>
<feature type="active site" description="Proton donor" evidence="4">
    <location>
        <position position="492"/>
    </location>
</feature>
<dbReference type="InterPro" id="IPR014718">
    <property type="entry name" value="GH-type_carb-bd"/>
</dbReference>
<dbReference type="SUPFAM" id="SSF74650">
    <property type="entry name" value="Galactose mutarotase-like"/>
    <property type="match status" value="1"/>
</dbReference>
<dbReference type="SUPFAM" id="SSF49785">
    <property type="entry name" value="Galactose-binding domain-like"/>
    <property type="match status" value="1"/>
</dbReference>
<evidence type="ECO:0000259" key="10">
    <source>
        <dbReference type="Pfam" id="PF09092"/>
    </source>
</evidence>
<dbReference type="PROSITE" id="PS51257">
    <property type="entry name" value="PROKAR_LIPOPROTEIN"/>
    <property type="match status" value="1"/>
</dbReference>
<dbReference type="Gene3D" id="2.60.220.10">
    <property type="entry name" value="Polysaccharide lyase family 8-like, C-terminal"/>
    <property type="match status" value="1"/>
</dbReference>
<feature type="active site" description="Proton acceptor" evidence="4">
    <location>
        <position position="375"/>
    </location>
</feature>
<sequence>MKVIPFAKKRQLLTAAVSAALLLSGCSSLETRTAQGVSDHQPGGAMYFFENGLPETISTDSNSTIQLSGKHYRDGAHSLQWNFNNGSQLTFDQPVGFKHFKANGSDQSRHSFLVWIYSEAPVNDHLTFQFGEDDQVKTQFKMKLDFTGWRHAIVPFGEMEGNPTEMMNRLTLIAPESITSGSLYIDQMMLSIPVDPRWPTRDNQLPFVNLAADSAPNSHWLSLYRFDQLAKKAAVSNSASTEAVISERFNTLLMDEVRPLTDKKLEAIRDQYYGYQIKREHGQATGIPLDNTNRLKIFLDKGVNKGLLDDQASDLLFKNADLKPYGELMMDIASAWHGTDNEVTREELATMFINLADYFDDQGFAYGSSLGTVHHFGYSLRPLFKAHFLMQDVLNERNRLERTQQMLSWFAGAGRIFEPADQIDSFNIDVMNTQLQGILASILLISDSNEQARWLSQLSQWLSTSLVTSPGTAGGFKEDGSMFHHSQHYPAYGKGGLRGLTPVVYMLSGTDYAISQKAHALLRNATLMTAVYANQNRTLMSIAGRHPTGKESMETDPFLYMALSGTPDGGQTIDQEMAATWLRLTDSPAPALVDKFTSMGISANQPAVGNWSMNYAGLALHRRDGWVAGARGFSRYLVSHETYANANRYGRYINYGILEILPENPDNRAFSHDGWNWARWPGTTAVQLPVDQLNADLLNVDTFSGLEEMLLSTQSFNGALSMNDNGLFATIVEGHPKYDGSFSANKSVFFFDDRIVALGSGIKTADDQHNTETTLFQHAVRSDAKATTINGNKLASGDRKQLATSSTLLMDPNSNAYFLPEGQSLLIEQQQQESRHQKNSKVTHGEFATAVLSHGKAPENAGYEYAVLVNTTVEKAAQFKNSLSSELKPYQVIRKDSQAHVVEDQASGMTGYALFSAGVVDAGVVASVDTPVLLMTEGDENKLSLTLVDPDLRLYQGRDESQYDEQGVQKEVSIYSRSWRKAPSIPHTLTLELKGQWQPSSLPDDVVIKGYQNGNTLLAITTEQARNIEFELKK</sequence>
<keyword evidence="7" id="KW-0732">Signal</keyword>
<keyword evidence="3" id="KW-0119">Carbohydrate metabolism</keyword>
<feature type="binding site" evidence="6">
    <location>
        <position position="74"/>
    </location>
    <ligand>
        <name>Ca(2+)</name>
        <dbReference type="ChEBI" id="CHEBI:29108"/>
    </ligand>
</feature>
<feature type="domain" description="Lyase catalytic" evidence="11">
    <location>
        <begin position="243"/>
        <end position="588"/>
    </location>
</feature>
<evidence type="ECO:0000256" key="7">
    <source>
        <dbReference type="SAM" id="SignalP"/>
    </source>
</evidence>
<dbReference type="Pfam" id="PF09092">
    <property type="entry name" value="Lyase_N"/>
    <property type="match status" value="1"/>
</dbReference>
<dbReference type="GO" id="GO:0042597">
    <property type="term" value="C:periplasmic space"/>
    <property type="evidence" value="ECO:0007669"/>
    <property type="project" value="TreeGrafter"/>
</dbReference>
<dbReference type="eggNOG" id="ENOG502Z8J1">
    <property type="taxonomic scope" value="Bacteria"/>
</dbReference>
<dbReference type="AlphaFoldDB" id="A0A081KGP9"/>
<feature type="signal peptide" evidence="7">
    <location>
        <begin position="1"/>
        <end position="29"/>
    </location>
</feature>
<evidence type="ECO:0000256" key="2">
    <source>
        <dbReference type="ARBA" id="ARBA00023239"/>
    </source>
</evidence>
<dbReference type="GO" id="GO:0006027">
    <property type="term" value="P:glycosaminoglycan catabolic process"/>
    <property type="evidence" value="ECO:0007669"/>
    <property type="project" value="InterPro"/>
</dbReference>
<organism evidence="12 13">
    <name type="scientific">Endozoicomonas elysicola</name>
    <dbReference type="NCBI Taxonomy" id="305900"/>
    <lineage>
        <taxon>Bacteria</taxon>
        <taxon>Pseudomonadati</taxon>
        <taxon>Pseudomonadota</taxon>
        <taxon>Gammaproteobacteria</taxon>
        <taxon>Oceanospirillales</taxon>
        <taxon>Endozoicomonadaceae</taxon>
        <taxon>Endozoicomonas</taxon>
    </lineage>
</organism>